<protein>
    <recommendedName>
        <fullName evidence="1">UBC core domain-containing protein</fullName>
    </recommendedName>
</protein>
<evidence type="ECO:0000259" key="1">
    <source>
        <dbReference type="Pfam" id="PF00179"/>
    </source>
</evidence>
<feature type="domain" description="UBC core" evidence="1">
    <location>
        <begin position="37"/>
        <end position="90"/>
    </location>
</feature>
<dbReference type="Proteomes" id="UP000663836">
    <property type="component" value="Unassembled WGS sequence"/>
</dbReference>
<dbReference type="AlphaFoldDB" id="A0A819DV96"/>
<evidence type="ECO:0000313" key="2">
    <source>
        <dbReference type="EMBL" id="CAF3839796.1"/>
    </source>
</evidence>
<sequence length="193" mass="22880">MCSFSWYSKRLLAELKILTKNLDVQSYFQYENSEIDENFKRFCIYGYLLPRTEPYKHGSFKVRIILSPNYPFETPRIELLTYIYHPAVRNNISEPHVIDQPEAIGTYCMFNPEAKMLYDENRAEYEEIALTMVKKYSCSRSDLSIISLKFTVKKIILKQLDFDSAKINQLLLFDHLKEYLHSTLYRSKDTAKP</sequence>
<dbReference type="EMBL" id="CAJOBD010001900">
    <property type="protein sequence ID" value="CAF3839796.1"/>
    <property type="molecule type" value="Genomic_DNA"/>
</dbReference>
<reference evidence="2" key="1">
    <citation type="submission" date="2021-02" db="EMBL/GenBank/DDBJ databases">
        <authorList>
            <person name="Nowell W R."/>
        </authorList>
    </citation>
    <scope>NUCLEOTIDE SEQUENCE</scope>
</reference>
<dbReference type="SUPFAM" id="SSF54495">
    <property type="entry name" value="UBC-like"/>
    <property type="match status" value="1"/>
</dbReference>
<dbReference type="Pfam" id="PF00179">
    <property type="entry name" value="UQ_con"/>
    <property type="match status" value="1"/>
</dbReference>
<organism evidence="2 3">
    <name type="scientific">Rotaria sordida</name>
    <dbReference type="NCBI Taxonomy" id="392033"/>
    <lineage>
        <taxon>Eukaryota</taxon>
        <taxon>Metazoa</taxon>
        <taxon>Spiralia</taxon>
        <taxon>Gnathifera</taxon>
        <taxon>Rotifera</taxon>
        <taxon>Eurotatoria</taxon>
        <taxon>Bdelloidea</taxon>
        <taxon>Philodinida</taxon>
        <taxon>Philodinidae</taxon>
        <taxon>Rotaria</taxon>
    </lineage>
</organism>
<evidence type="ECO:0000313" key="3">
    <source>
        <dbReference type="Proteomes" id="UP000663836"/>
    </source>
</evidence>
<proteinExistence type="predicted"/>
<dbReference type="InterPro" id="IPR016135">
    <property type="entry name" value="UBQ-conjugating_enzyme/RWD"/>
</dbReference>
<name>A0A819DV96_9BILA</name>
<dbReference type="InterPro" id="IPR000608">
    <property type="entry name" value="UBC"/>
</dbReference>
<gene>
    <name evidence="2" type="ORF">JBS370_LOCUS17578</name>
</gene>
<comment type="caution">
    <text evidence="2">The sequence shown here is derived from an EMBL/GenBank/DDBJ whole genome shotgun (WGS) entry which is preliminary data.</text>
</comment>
<dbReference type="Gene3D" id="3.10.110.10">
    <property type="entry name" value="Ubiquitin Conjugating Enzyme"/>
    <property type="match status" value="1"/>
</dbReference>
<accession>A0A819DV96</accession>